<dbReference type="SMART" id="SM00422">
    <property type="entry name" value="HTH_MERR"/>
    <property type="match status" value="1"/>
</dbReference>
<comment type="caution">
    <text evidence="3">The sequence shown here is derived from an EMBL/GenBank/DDBJ whole genome shotgun (WGS) entry which is preliminary data.</text>
</comment>
<organism evidence="3 4">
    <name type="scientific">Cryptosporangium minutisporangium</name>
    <dbReference type="NCBI Taxonomy" id="113569"/>
    <lineage>
        <taxon>Bacteria</taxon>
        <taxon>Bacillati</taxon>
        <taxon>Actinomycetota</taxon>
        <taxon>Actinomycetes</taxon>
        <taxon>Cryptosporangiales</taxon>
        <taxon>Cryptosporangiaceae</taxon>
        <taxon>Cryptosporangium</taxon>
    </lineage>
</organism>
<accession>A0ABP6T4G2</accession>
<gene>
    <name evidence="3" type="ORF">GCM10020369_53890</name>
</gene>
<dbReference type="PANTHER" id="PTHR30204">
    <property type="entry name" value="REDOX-CYCLING DRUG-SENSING TRANSCRIPTIONAL ACTIVATOR SOXR"/>
    <property type="match status" value="1"/>
</dbReference>
<evidence type="ECO:0000313" key="4">
    <source>
        <dbReference type="Proteomes" id="UP001501676"/>
    </source>
</evidence>
<sequence>MQIGELSRRTGVSVRSLRYYEEEGLLYSTRCANGYRRYDDEAVERVEQIRGMIESGLPTRIIRDILPFVEAPTALMPRVPCDRMLTQVAEQREHLHRRIEILRRNRDALDAYLGAARTAAEGPQKA</sequence>
<dbReference type="PROSITE" id="PS00552">
    <property type="entry name" value="HTH_MERR_1"/>
    <property type="match status" value="1"/>
</dbReference>
<feature type="domain" description="HTH merR-type" evidence="2">
    <location>
        <begin position="1"/>
        <end position="68"/>
    </location>
</feature>
<evidence type="ECO:0000313" key="3">
    <source>
        <dbReference type="EMBL" id="GAA3392389.1"/>
    </source>
</evidence>
<keyword evidence="1" id="KW-0238">DNA-binding</keyword>
<dbReference type="PRINTS" id="PR00040">
    <property type="entry name" value="HTHMERR"/>
</dbReference>
<dbReference type="CDD" id="cd01282">
    <property type="entry name" value="HTH_MerR-like_sg3"/>
    <property type="match status" value="1"/>
</dbReference>
<dbReference type="SUPFAM" id="SSF46955">
    <property type="entry name" value="Putative DNA-binding domain"/>
    <property type="match status" value="1"/>
</dbReference>
<dbReference type="PANTHER" id="PTHR30204:SF93">
    <property type="entry name" value="HTH MERR-TYPE DOMAIN-CONTAINING PROTEIN"/>
    <property type="match status" value="1"/>
</dbReference>
<dbReference type="PROSITE" id="PS50937">
    <property type="entry name" value="HTH_MERR_2"/>
    <property type="match status" value="1"/>
</dbReference>
<evidence type="ECO:0000259" key="2">
    <source>
        <dbReference type="PROSITE" id="PS50937"/>
    </source>
</evidence>
<protein>
    <submittedName>
        <fullName evidence="3">MerR family transcriptional regulator</fullName>
    </submittedName>
</protein>
<reference evidence="4" key="1">
    <citation type="journal article" date="2019" name="Int. J. Syst. Evol. Microbiol.">
        <title>The Global Catalogue of Microorganisms (GCM) 10K type strain sequencing project: providing services to taxonomists for standard genome sequencing and annotation.</title>
        <authorList>
            <consortium name="The Broad Institute Genomics Platform"/>
            <consortium name="The Broad Institute Genome Sequencing Center for Infectious Disease"/>
            <person name="Wu L."/>
            <person name="Ma J."/>
        </authorList>
    </citation>
    <scope>NUCLEOTIDE SEQUENCE [LARGE SCALE GENOMIC DNA]</scope>
    <source>
        <strain evidence="4">JCM 9458</strain>
    </source>
</reference>
<dbReference type="InterPro" id="IPR009061">
    <property type="entry name" value="DNA-bd_dom_put_sf"/>
</dbReference>
<proteinExistence type="predicted"/>
<dbReference type="InterPro" id="IPR047057">
    <property type="entry name" value="MerR_fam"/>
</dbReference>
<name>A0ABP6T4G2_9ACTN</name>
<dbReference type="Pfam" id="PF13411">
    <property type="entry name" value="MerR_1"/>
    <property type="match status" value="1"/>
</dbReference>
<dbReference type="Gene3D" id="1.10.1660.10">
    <property type="match status" value="1"/>
</dbReference>
<dbReference type="InterPro" id="IPR000551">
    <property type="entry name" value="MerR-type_HTH_dom"/>
</dbReference>
<keyword evidence="4" id="KW-1185">Reference proteome</keyword>
<evidence type="ECO:0000256" key="1">
    <source>
        <dbReference type="ARBA" id="ARBA00023125"/>
    </source>
</evidence>
<dbReference type="EMBL" id="BAAAYN010000037">
    <property type="protein sequence ID" value="GAA3392389.1"/>
    <property type="molecule type" value="Genomic_DNA"/>
</dbReference>
<dbReference type="Proteomes" id="UP001501676">
    <property type="component" value="Unassembled WGS sequence"/>
</dbReference>
<dbReference type="RefSeq" id="WP_345731010.1">
    <property type="nucleotide sequence ID" value="NZ_BAAAYN010000037.1"/>
</dbReference>